<evidence type="ECO:0000313" key="1">
    <source>
        <dbReference type="EMBL" id="QLI82610.1"/>
    </source>
</evidence>
<organism evidence="1 2">
    <name type="scientific">Chitinibacter fontanus</name>
    <dbReference type="NCBI Taxonomy" id="1737446"/>
    <lineage>
        <taxon>Bacteria</taxon>
        <taxon>Pseudomonadati</taxon>
        <taxon>Pseudomonadota</taxon>
        <taxon>Betaproteobacteria</taxon>
        <taxon>Neisseriales</taxon>
        <taxon>Chitinibacteraceae</taxon>
        <taxon>Chitinibacter</taxon>
    </lineage>
</organism>
<keyword evidence="2" id="KW-1185">Reference proteome</keyword>
<dbReference type="RefSeq" id="WP_180306686.1">
    <property type="nucleotide sequence ID" value="NZ_CP058952.1"/>
</dbReference>
<evidence type="ECO:0000313" key="2">
    <source>
        <dbReference type="Proteomes" id="UP000510822"/>
    </source>
</evidence>
<protein>
    <submittedName>
        <fullName evidence="1">Uncharacterized protein</fullName>
    </submittedName>
</protein>
<sequence>MRHFASPKHALAPMNAEQRAWCATEIERYQPDLLPHDLAHLADDALARLVLKSWARSVRF</sequence>
<dbReference type="KEGG" id="cfon:HZU75_14340"/>
<proteinExistence type="predicted"/>
<name>A0A7D5ZM66_9NEIS</name>
<gene>
    <name evidence="1" type="ORF">HZU75_14340</name>
</gene>
<dbReference type="EMBL" id="CP058952">
    <property type="protein sequence ID" value="QLI82610.1"/>
    <property type="molecule type" value="Genomic_DNA"/>
</dbReference>
<dbReference type="AlphaFoldDB" id="A0A7D5ZM66"/>
<reference evidence="1 2" key="1">
    <citation type="journal article" date="2016" name="Int. J. Syst. Evol. Microbiol.">
        <title>Chitinibacter fontanus sp. nov., isolated from a spring.</title>
        <authorList>
            <person name="Sheu S.Y."/>
            <person name="Li Y.S."/>
            <person name="Young C.C."/>
            <person name="Chen W.M."/>
        </authorList>
    </citation>
    <scope>NUCLEOTIDE SEQUENCE [LARGE SCALE GENOMIC DNA]</scope>
    <source>
        <strain evidence="1 2">STM-7</strain>
    </source>
</reference>
<accession>A0A7D5ZM66</accession>
<dbReference type="Proteomes" id="UP000510822">
    <property type="component" value="Chromosome"/>
</dbReference>